<organism evidence="1 2">
    <name type="scientific">Nesterenkonia aethiopica</name>
    <dbReference type="NCBI Taxonomy" id="269144"/>
    <lineage>
        <taxon>Bacteria</taxon>
        <taxon>Bacillati</taxon>
        <taxon>Actinomycetota</taxon>
        <taxon>Actinomycetes</taxon>
        <taxon>Micrococcales</taxon>
        <taxon>Micrococcaceae</taxon>
        <taxon>Nesterenkonia</taxon>
    </lineage>
</organism>
<keyword evidence="2" id="KW-1185">Reference proteome</keyword>
<dbReference type="Proteomes" id="UP001500236">
    <property type="component" value="Unassembled WGS sequence"/>
</dbReference>
<dbReference type="EMBL" id="BAAAVT010000020">
    <property type="protein sequence ID" value="GAA3073554.1"/>
    <property type="molecule type" value="Genomic_DNA"/>
</dbReference>
<dbReference type="Gene3D" id="3.40.50.1000">
    <property type="entry name" value="HAD superfamily/HAD-like"/>
    <property type="match status" value="1"/>
</dbReference>
<comment type="caution">
    <text evidence="1">The sequence shown here is derived from an EMBL/GenBank/DDBJ whole genome shotgun (WGS) entry which is preliminary data.</text>
</comment>
<dbReference type="InterPro" id="IPR036412">
    <property type="entry name" value="HAD-like_sf"/>
</dbReference>
<evidence type="ECO:0000313" key="2">
    <source>
        <dbReference type="Proteomes" id="UP001500236"/>
    </source>
</evidence>
<name>A0ABP6M328_9MICC</name>
<keyword evidence="1" id="KW-0378">Hydrolase</keyword>
<proteinExistence type="predicted"/>
<sequence length="279" mass="29665">MTTTPSTPRRRLLLLDFDGTVCLGDDPVLAYARRVDAILAARGEEGGVEAAVAHALAVEDLLAADIAFDETGFPCGVDQEPVERGAEPHRAPSAHPVSWPVQDGYQLVQLLARQRGLSDADAGQAFLGGREDLLARGLGTTDVHAPAGLAELLDEVRAEAGVVLATNAPAAAFGPWLETLGLTEAFDAVITDSRKPFGMPEVLRRAGELIGGEEPVPAQEILSVGDIWRNDHEHLAALGGTTLLIDRFATGLGEPDHRVQDFADAAPIIRSWARARARR</sequence>
<dbReference type="SUPFAM" id="SSF56784">
    <property type="entry name" value="HAD-like"/>
    <property type="match status" value="1"/>
</dbReference>
<dbReference type="RefSeq" id="WP_344683351.1">
    <property type="nucleotide sequence ID" value="NZ_BAAAVT010000020.1"/>
</dbReference>
<reference evidence="2" key="1">
    <citation type="journal article" date="2019" name="Int. J. Syst. Evol. Microbiol.">
        <title>The Global Catalogue of Microorganisms (GCM) 10K type strain sequencing project: providing services to taxonomists for standard genome sequencing and annotation.</title>
        <authorList>
            <consortium name="The Broad Institute Genomics Platform"/>
            <consortium name="The Broad Institute Genome Sequencing Center for Infectious Disease"/>
            <person name="Wu L."/>
            <person name="Ma J."/>
        </authorList>
    </citation>
    <scope>NUCLEOTIDE SEQUENCE [LARGE SCALE GENOMIC DNA]</scope>
    <source>
        <strain evidence="2">JCM 14309</strain>
    </source>
</reference>
<dbReference type="Pfam" id="PF00702">
    <property type="entry name" value="Hydrolase"/>
    <property type="match status" value="1"/>
</dbReference>
<evidence type="ECO:0000313" key="1">
    <source>
        <dbReference type="EMBL" id="GAA3073554.1"/>
    </source>
</evidence>
<dbReference type="GO" id="GO:0016787">
    <property type="term" value="F:hydrolase activity"/>
    <property type="evidence" value="ECO:0007669"/>
    <property type="project" value="UniProtKB-KW"/>
</dbReference>
<accession>A0ABP6M328</accession>
<dbReference type="InterPro" id="IPR023214">
    <property type="entry name" value="HAD_sf"/>
</dbReference>
<gene>
    <name evidence="1" type="ORF">GCM10010529_26870</name>
</gene>
<protein>
    <submittedName>
        <fullName evidence="1">HAD family hydrolase</fullName>
    </submittedName>
</protein>